<evidence type="ECO:0000313" key="2">
    <source>
        <dbReference type="EMBL" id="EKX73828.1"/>
    </source>
</evidence>
<dbReference type="GeneID" id="15803192"/>
<dbReference type="OrthoDB" id="6359008at2759"/>
<accession>L1LFA6</accession>
<dbReference type="eggNOG" id="KOG1366">
    <property type="taxonomic scope" value="Eukaryota"/>
</dbReference>
<feature type="compositionally biased region" description="Polar residues" evidence="1">
    <location>
        <begin position="614"/>
        <end position="630"/>
    </location>
</feature>
<proteinExistence type="predicted"/>
<dbReference type="Proteomes" id="UP000031512">
    <property type="component" value="Unassembled WGS sequence"/>
</dbReference>
<dbReference type="EMBL" id="ACOU01000002">
    <property type="protein sequence ID" value="EKX73828.1"/>
    <property type="molecule type" value="Genomic_DNA"/>
</dbReference>
<evidence type="ECO:0000313" key="3">
    <source>
        <dbReference type="Proteomes" id="UP000031512"/>
    </source>
</evidence>
<name>L1LFA6_THEEQ</name>
<evidence type="ECO:0000256" key="1">
    <source>
        <dbReference type="SAM" id="MobiDB-lite"/>
    </source>
</evidence>
<dbReference type="RefSeq" id="XP_004833280.1">
    <property type="nucleotide sequence ID" value="XM_004833223.1"/>
</dbReference>
<feature type="region of interest" description="Disordered" evidence="1">
    <location>
        <begin position="470"/>
        <end position="565"/>
    </location>
</feature>
<keyword evidence="3" id="KW-1185">Reference proteome</keyword>
<reference evidence="2 3" key="1">
    <citation type="journal article" date="2012" name="BMC Genomics">
        <title>Comparative genomic analysis and phylogenetic position of Theileria equi.</title>
        <authorList>
            <person name="Kappmeyer L.S."/>
            <person name="Thiagarajan M."/>
            <person name="Herndon D.R."/>
            <person name="Ramsay J.D."/>
            <person name="Caler E."/>
            <person name="Djikeng A."/>
            <person name="Gillespie J.J."/>
            <person name="Lau A.O."/>
            <person name="Roalson E.H."/>
            <person name="Silva J.C."/>
            <person name="Silva M.G."/>
            <person name="Suarez C.E."/>
            <person name="Ueti M.W."/>
            <person name="Nene V.M."/>
            <person name="Mealey R.H."/>
            <person name="Knowles D.P."/>
            <person name="Brayton K.A."/>
        </authorList>
    </citation>
    <scope>NUCLEOTIDE SEQUENCE [LARGE SCALE GENOMIC DNA]</scope>
    <source>
        <strain evidence="2 3">WA</strain>
    </source>
</reference>
<gene>
    <name evidence="2" type="ORF">BEWA_038660</name>
</gene>
<organism evidence="2 3">
    <name type="scientific">Theileria equi strain WA</name>
    <dbReference type="NCBI Taxonomy" id="1537102"/>
    <lineage>
        <taxon>Eukaryota</taxon>
        <taxon>Sar</taxon>
        <taxon>Alveolata</taxon>
        <taxon>Apicomplexa</taxon>
        <taxon>Aconoidasida</taxon>
        <taxon>Piroplasmida</taxon>
        <taxon>Theileriidae</taxon>
        <taxon>Theileria</taxon>
    </lineage>
</organism>
<dbReference type="VEuPathDB" id="PiroplasmaDB:BEWA_038660"/>
<dbReference type="Gene3D" id="2.60.120.1540">
    <property type="match status" value="1"/>
</dbReference>
<dbReference type="STRING" id="1537102.L1LFA6"/>
<comment type="caution">
    <text evidence="2">The sequence shown here is derived from an EMBL/GenBank/DDBJ whole genome shotgun (WGS) entry which is preliminary data.</text>
</comment>
<feature type="region of interest" description="Disordered" evidence="1">
    <location>
        <begin position="593"/>
        <end position="637"/>
    </location>
</feature>
<sequence length="707" mass="76429">MTTGELTLNLGGKCEGGSCSCTKSGNVSGITAKKDSNPPSVTGFVAYTHESNTPFILKGELTNGERLGDGGKDIFNVSKVSVYYWDGDKNEEKPLLIEVKKASGVQNTEYYYNDGDKETEAQNKDATTWVHHGYVEGTSLQTRLDDQNAVINNVIPFNIHNPEEPLHFSSHRTKGKGIESAGQVPQLNGTEYVTTAYKINGINGNTGISRVEYGKKIDGIDIPSDPLNIIRLYSSTSVDGNAPLMFNMKLQNGDYRWYFSRGSNGTSWGETGGGGNFYNRDQPTEELAKQLDEFICEHHKGVTIDLSSSKTDGDKYCCEEHAGKKKGKGDGRVSVTPMTVSCPTHSSTSQISAYKHSITDSSLRLAGIKFYIDNNQNKRRRVTSSSLKLPMDGPVDVYVFYCGKNPALVYVSSTGGTSQTSDWFRKSKTSDTKRWTKFTFSGVTPTNITDCRNWNKLVGVFNKLSCKQFSKCPTSSRGRSGDSEDGLQDLNDKINLGLSEDEIDPSLKDTGGPSGGKPDTVPVVSGSKAEEQTIEGSPEIKNPKQNTEVPAADLSDQVPGTESETKILIQGTPVAQMAEDAIDGERLKHLIVTPSGNGEEAGSQEAEDDEDEQNSNTGQNILPDGQTPTLATPFVDLDLSNTSGGPYSSRGANVKMAVLDSNIGGGYYRYQNSLRGGIFKATEIKHGTALEGITSSSDTLSSIFTIA</sequence>
<dbReference type="AlphaFoldDB" id="L1LFA6"/>
<dbReference type="KEGG" id="beq:BEWA_038660"/>
<protein>
    <submittedName>
        <fullName evidence="2">Uncharacterized protein</fullName>
    </submittedName>
</protein>